<dbReference type="NCBIfam" id="NF011648">
    <property type="entry name" value="PRK15066.1"/>
    <property type="match status" value="1"/>
</dbReference>
<feature type="transmembrane region" description="Helical" evidence="6">
    <location>
        <begin position="64"/>
        <end position="90"/>
    </location>
</feature>
<dbReference type="Proteomes" id="UP001597337">
    <property type="component" value="Unassembled WGS sequence"/>
</dbReference>
<dbReference type="Pfam" id="PF01061">
    <property type="entry name" value="ABC2_membrane"/>
    <property type="match status" value="1"/>
</dbReference>
<protein>
    <recommendedName>
        <fullName evidence="6">Transport permease protein</fullName>
    </recommendedName>
</protein>
<comment type="subcellular location">
    <subcellularLocation>
        <location evidence="6">Cell inner membrane</location>
        <topology evidence="6">Multi-pass membrane protein</topology>
    </subcellularLocation>
    <subcellularLocation>
        <location evidence="1">Membrane</location>
        <topology evidence="1">Multi-pass membrane protein</topology>
    </subcellularLocation>
</comment>
<keyword evidence="5 6" id="KW-0472">Membrane</keyword>
<evidence type="ECO:0000256" key="2">
    <source>
        <dbReference type="ARBA" id="ARBA00007783"/>
    </source>
</evidence>
<accession>A0ABW4Y2J8</accession>
<evidence type="ECO:0000259" key="7">
    <source>
        <dbReference type="PROSITE" id="PS51012"/>
    </source>
</evidence>
<dbReference type="InterPro" id="IPR000412">
    <property type="entry name" value="ABC_2_transport"/>
</dbReference>
<evidence type="ECO:0000313" key="8">
    <source>
        <dbReference type="EMBL" id="MFD2110347.1"/>
    </source>
</evidence>
<dbReference type="RefSeq" id="WP_386021719.1">
    <property type="nucleotide sequence ID" value="NZ_JBHUHX010000001.1"/>
</dbReference>
<keyword evidence="4 6" id="KW-1133">Transmembrane helix</keyword>
<feature type="transmembrane region" description="Helical" evidence="6">
    <location>
        <begin position="149"/>
        <end position="170"/>
    </location>
</feature>
<reference evidence="9" key="1">
    <citation type="journal article" date="2019" name="Int. J. Syst. Evol. Microbiol.">
        <title>The Global Catalogue of Microorganisms (GCM) 10K type strain sequencing project: providing services to taxonomists for standard genome sequencing and annotation.</title>
        <authorList>
            <consortium name="The Broad Institute Genomics Platform"/>
            <consortium name="The Broad Institute Genome Sequencing Center for Infectious Disease"/>
            <person name="Wu L."/>
            <person name="Ma J."/>
        </authorList>
    </citation>
    <scope>NUCLEOTIDE SEQUENCE [LARGE SCALE GENOMIC DNA]</scope>
    <source>
        <strain evidence="9">KACC 12597</strain>
    </source>
</reference>
<dbReference type="InterPro" id="IPR013525">
    <property type="entry name" value="ABC2_TM"/>
</dbReference>
<dbReference type="PANTHER" id="PTHR43332">
    <property type="entry name" value="INNER MEMBRANE TRANSPORT PERMEASE YADH-RELATED"/>
    <property type="match status" value="1"/>
</dbReference>
<keyword evidence="9" id="KW-1185">Reference proteome</keyword>
<comment type="caution">
    <text evidence="8">The sequence shown here is derived from an EMBL/GenBank/DDBJ whole genome shotgun (WGS) entry which is preliminary data.</text>
</comment>
<dbReference type="PANTHER" id="PTHR43332:SF2">
    <property type="entry name" value="INNER MEMBRANE TRANSPORT PERMEASE YADH"/>
    <property type="match status" value="1"/>
</dbReference>
<keyword evidence="6" id="KW-1003">Cell membrane</keyword>
<evidence type="ECO:0000256" key="6">
    <source>
        <dbReference type="RuleBase" id="RU361157"/>
    </source>
</evidence>
<evidence type="ECO:0000313" key="9">
    <source>
        <dbReference type="Proteomes" id="UP001597337"/>
    </source>
</evidence>
<dbReference type="EMBL" id="JBHUHX010000001">
    <property type="protein sequence ID" value="MFD2110347.1"/>
    <property type="molecule type" value="Genomic_DNA"/>
</dbReference>
<dbReference type="InterPro" id="IPR052522">
    <property type="entry name" value="ABC-2_transport_permease"/>
</dbReference>
<feature type="domain" description="ABC transmembrane type-2" evidence="7">
    <location>
        <begin position="28"/>
        <end position="257"/>
    </location>
</feature>
<evidence type="ECO:0000256" key="5">
    <source>
        <dbReference type="ARBA" id="ARBA00023136"/>
    </source>
</evidence>
<name>A0ABW4Y2J8_9GAMM</name>
<organism evidence="8 9">
    <name type="scientific">Thiorhodococcus fuscus</name>
    <dbReference type="NCBI Taxonomy" id="527200"/>
    <lineage>
        <taxon>Bacteria</taxon>
        <taxon>Pseudomonadati</taxon>
        <taxon>Pseudomonadota</taxon>
        <taxon>Gammaproteobacteria</taxon>
        <taxon>Chromatiales</taxon>
        <taxon>Chromatiaceae</taxon>
        <taxon>Thiorhodococcus</taxon>
    </lineage>
</organism>
<proteinExistence type="inferred from homology"/>
<dbReference type="PROSITE" id="PS51012">
    <property type="entry name" value="ABC_TM2"/>
    <property type="match status" value="1"/>
</dbReference>
<dbReference type="PIRSF" id="PIRSF006648">
    <property type="entry name" value="DrrB"/>
    <property type="match status" value="1"/>
</dbReference>
<gene>
    <name evidence="8" type="ORF">ACFSJC_00655</name>
</gene>
<evidence type="ECO:0000256" key="1">
    <source>
        <dbReference type="ARBA" id="ARBA00004141"/>
    </source>
</evidence>
<feature type="transmembrane region" description="Helical" evidence="6">
    <location>
        <begin position="110"/>
        <end position="137"/>
    </location>
</feature>
<evidence type="ECO:0000256" key="3">
    <source>
        <dbReference type="ARBA" id="ARBA00022692"/>
    </source>
</evidence>
<dbReference type="InterPro" id="IPR047817">
    <property type="entry name" value="ABC2_TM_bact-type"/>
</dbReference>
<evidence type="ECO:0000256" key="4">
    <source>
        <dbReference type="ARBA" id="ARBA00022989"/>
    </source>
</evidence>
<feature type="transmembrane region" description="Helical" evidence="6">
    <location>
        <begin position="176"/>
        <end position="196"/>
    </location>
</feature>
<sequence length="262" mass="28534">MTGVGRRWTRYAVTFQTILSKEILRFSRIWVQTVLPSVITTTLYFVVFGRLIGDRIGTMDGFAYLDFIVPGLVLMGVITNSYANVVSSFYSSKFSRYIEELLVSPAPHWVILAGYVGGGVARGLVVGGAVLAVALVFTDIHIHSPGVMLLVCLMTATLFSLGGFINAVYANSFDDISIVPTFVLTPLTYLGGVFYSIQLLPDFWQAVSMANPVLYMVNAFRYGLLGVSDIPLGAAFGMILVFIVVLAGYSLRLLRKGVGIKT</sequence>
<feature type="transmembrane region" description="Helical" evidence="6">
    <location>
        <begin position="230"/>
        <end position="251"/>
    </location>
</feature>
<comment type="similarity">
    <text evidence="2 6">Belongs to the ABC-2 integral membrane protein family.</text>
</comment>
<feature type="transmembrane region" description="Helical" evidence="6">
    <location>
        <begin position="29"/>
        <end position="52"/>
    </location>
</feature>
<keyword evidence="6" id="KW-0813">Transport</keyword>
<keyword evidence="3 6" id="KW-0812">Transmembrane</keyword>